<keyword evidence="3" id="KW-0325">Glycoprotein</keyword>
<feature type="signal peptide" evidence="4">
    <location>
        <begin position="1"/>
        <end position="26"/>
    </location>
</feature>
<feature type="chain" id="PRO_5022039594" description="Gnk2-homologous domain-containing protein" evidence="4">
    <location>
        <begin position="27"/>
        <end position="252"/>
    </location>
</feature>
<feature type="domain" description="Gnk2-homologous" evidence="5">
    <location>
        <begin position="142"/>
        <end position="251"/>
    </location>
</feature>
<dbReference type="FunFam" id="3.30.430.20:FF:000009">
    <property type="entry name" value="Cysteine-rich receptor-like protein kinase 28"/>
    <property type="match status" value="1"/>
</dbReference>
<keyword evidence="2" id="KW-0677">Repeat</keyword>
<comment type="caution">
    <text evidence="6">The sequence shown here is derived from an EMBL/GenBank/DDBJ whole genome shotgun (WGS) entry which is preliminary data.</text>
</comment>
<feature type="domain" description="Gnk2-homologous" evidence="5">
    <location>
        <begin position="32"/>
        <end position="136"/>
    </location>
</feature>
<dbReference type="PANTHER" id="PTHR32099:SF51">
    <property type="entry name" value="CYSTEINE-RICH RECEPTOR-LIKE PROTEIN KINASE 25 ISOFORM X1"/>
    <property type="match status" value="1"/>
</dbReference>
<evidence type="ECO:0000313" key="7">
    <source>
        <dbReference type="Proteomes" id="UP000489600"/>
    </source>
</evidence>
<dbReference type="PROSITE" id="PS51473">
    <property type="entry name" value="GNK2"/>
    <property type="match status" value="2"/>
</dbReference>
<dbReference type="EMBL" id="CABITT030000008">
    <property type="protein sequence ID" value="VVB16743.1"/>
    <property type="molecule type" value="Genomic_DNA"/>
</dbReference>
<keyword evidence="1 4" id="KW-0732">Signal</keyword>
<gene>
    <name evidence="6" type="ORF">ANE_LOCUS27187</name>
</gene>
<accession>A0A565CSL5</accession>
<reference evidence="6" key="1">
    <citation type="submission" date="2019-07" db="EMBL/GenBank/DDBJ databases">
        <authorList>
            <person name="Dittberner H."/>
        </authorList>
    </citation>
    <scope>NUCLEOTIDE SEQUENCE [LARGE SCALE GENOMIC DNA]</scope>
</reference>
<dbReference type="Gene3D" id="3.30.430.20">
    <property type="entry name" value="Gnk2 domain, C-X8-C-X2-C motif"/>
    <property type="match status" value="2"/>
</dbReference>
<evidence type="ECO:0000259" key="5">
    <source>
        <dbReference type="PROSITE" id="PS51473"/>
    </source>
</evidence>
<evidence type="ECO:0000256" key="3">
    <source>
        <dbReference type="ARBA" id="ARBA00023180"/>
    </source>
</evidence>
<dbReference type="PANTHER" id="PTHR32099">
    <property type="entry name" value="CYSTEINE-RICH REPEAT SECRETORY PROTEIN"/>
    <property type="match status" value="1"/>
</dbReference>
<dbReference type="Pfam" id="PF01657">
    <property type="entry name" value="Stress-antifung"/>
    <property type="match status" value="2"/>
</dbReference>
<evidence type="ECO:0000256" key="2">
    <source>
        <dbReference type="ARBA" id="ARBA00022737"/>
    </source>
</evidence>
<keyword evidence="7" id="KW-1185">Reference proteome</keyword>
<dbReference type="InterPro" id="IPR002902">
    <property type="entry name" value="GNK2"/>
</dbReference>
<organism evidence="6 7">
    <name type="scientific">Arabis nemorensis</name>
    <dbReference type="NCBI Taxonomy" id="586526"/>
    <lineage>
        <taxon>Eukaryota</taxon>
        <taxon>Viridiplantae</taxon>
        <taxon>Streptophyta</taxon>
        <taxon>Embryophyta</taxon>
        <taxon>Tracheophyta</taxon>
        <taxon>Spermatophyta</taxon>
        <taxon>Magnoliopsida</taxon>
        <taxon>eudicotyledons</taxon>
        <taxon>Gunneridae</taxon>
        <taxon>Pentapetalae</taxon>
        <taxon>rosids</taxon>
        <taxon>malvids</taxon>
        <taxon>Brassicales</taxon>
        <taxon>Brassicaceae</taxon>
        <taxon>Arabideae</taxon>
        <taxon>Arabis</taxon>
    </lineage>
</organism>
<dbReference type="CDD" id="cd23509">
    <property type="entry name" value="Gnk2-like"/>
    <property type="match status" value="2"/>
</dbReference>
<protein>
    <recommendedName>
        <fullName evidence="5">Gnk2-homologous domain-containing protein</fullName>
    </recommendedName>
</protein>
<dbReference type="AlphaFoldDB" id="A0A565CSL5"/>
<proteinExistence type="predicted"/>
<dbReference type="InterPro" id="IPR038408">
    <property type="entry name" value="GNK2_sf"/>
</dbReference>
<evidence type="ECO:0000256" key="4">
    <source>
        <dbReference type="SAM" id="SignalP"/>
    </source>
</evidence>
<evidence type="ECO:0000313" key="6">
    <source>
        <dbReference type="EMBL" id="VVB16743.1"/>
    </source>
</evidence>
<evidence type="ECO:0000256" key="1">
    <source>
        <dbReference type="ARBA" id="ARBA00022729"/>
    </source>
</evidence>
<dbReference type="Proteomes" id="UP000489600">
    <property type="component" value="Unassembled WGS sequence"/>
</dbReference>
<name>A0A565CSL5_9BRAS</name>
<dbReference type="OrthoDB" id="696781at2759"/>
<sequence>MIISTWQCLIILSALLLSSQLFSVRSQQGRALTHSICDNVRGNFTVDSTYEVNLKSLVSSLSLLPQNEDGFYNVSVGETDNERVNSLILCRGDVKPVDCIKCIVRAGQEIRELCPNQKEANMWYDHCLLRYSNRTIVNTMETTPGYYWATDFDFPGEKDEWEKMLTSILERLMNRTAAGGPRKKFAVSKTSGASLQTLYSLMQCTPEISERDCIDCLTWNIGRIPLRCNTNMGCRQAGNRQLQFEVRHLSVL</sequence>